<sequence>MKVKLPHPTTVRRLSSSYAVSPALEQQNYCFLSYARTILNVMKEHEQTAPLMMDEIHIQAYFDYKGGCVTGTAANSLSPAKTAHVYMLQSLLSNHKDVVHILHAAQIDTKARHEFLGKLITDMEVTGFRVVAVVSVNNSINRTAMKYLANPPHAIIVYPHPVDPSRPLIYILDPIDVFKSVRNIWFK</sequence>
<protein>
    <recommendedName>
        <fullName evidence="1">Transposable element P transposase-like RNase H domain-containing protein</fullName>
    </recommendedName>
</protein>
<organism evidence="2 3">
    <name type="scientific">Haemaphysalis longicornis</name>
    <name type="common">Bush tick</name>
    <dbReference type="NCBI Taxonomy" id="44386"/>
    <lineage>
        <taxon>Eukaryota</taxon>
        <taxon>Metazoa</taxon>
        <taxon>Ecdysozoa</taxon>
        <taxon>Arthropoda</taxon>
        <taxon>Chelicerata</taxon>
        <taxon>Arachnida</taxon>
        <taxon>Acari</taxon>
        <taxon>Parasitiformes</taxon>
        <taxon>Ixodida</taxon>
        <taxon>Ixodoidea</taxon>
        <taxon>Ixodidae</taxon>
        <taxon>Haemaphysalinae</taxon>
        <taxon>Haemaphysalis</taxon>
    </lineage>
</organism>
<comment type="caution">
    <text evidence="2">The sequence shown here is derived from an EMBL/GenBank/DDBJ whole genome shotgun (WGS) entry which is preliminary data.</text>
</comment>
<dbReference type="Proteomes" id="UP000821853">
    <property type="component" value="Chromosome 3"/>
</dbReference>
<evidence type="ECO:0000259" key="1">
    <source>
        <dbReference type="Pfam" id="PF21787"/>
    </source>
</evidence>
<keyword evidence="3" id="KW-1185">Reference proteome</keyword>
<reference evidence="2 3" key="1">
    <citation type="journal article" date="2020" name="Cell">
        <title>Large-Scale Comparative Analyses of Tick Genomes Elucidate Their Genetic Diversity and Vector Capacities.</title>
        <authorList>
            <consortium name="Tick Genome and Microbiome Consortium (TIGMIC)"/>
            <person name="Jia N."/>
            <person name="Wang J."/>
            <person name="Shi W."/>
            <person name="Du L."/>
            <person name="Sun Y."/>
            <person name="Zhan W."/>
            <person name="Jiang J.F."/>
            <person name="Wang Q."/>
            <person name="Zhang B."/>
            <person name="Ji P."/>
            <person name="Bell-Sakyi L."/>
            <person name="Cui X.M."/>
            <person name="Yuan T.T."/>
            <person name="Jiang B.G."/>
            <person name="Yang W.F."/>
            <person name="Lam T.T."/>
            <person name="Chang Q.C."/>
            <person name="Ding S.J."/>
            <person name="Wang X.J."/>
            <person name="Zhu J.G."/>
            <person name="Ruan X.D."/>
            <person name="Zhao L."/>
            <person name="Wei J.T."/>
            <person name="Ye R.Z."/>
            <person name="Que T.C."/>
            <person name="Du C.H."/>
            <person name="Zhou Y.H."/>
            <person name="Cheng J.X."/>
            <person name="Dai P.F."/>
            <person name="Guo W.B."/>
            <person name="Han X.H."/>
            <person name="Huang E.J."/>
            <person name="Li L.F."/>
            <person name="Wei W."/>
            <person name="Gao Y.C."/>
            <person name="Liu J.Z."/>
            <person name="Shao H.Z."/>
            <person name="Wang X."/>
            <person name="Wang C.C."/>
            <person name="Yang T.C."/>
            <person name="Huo Q.B."/>
            <person name="Li W."/>
            <person name="Chen H.Y."/>
            <person name="Chen S.E."/>
            <person name="Zhou L.G."/>
            <person name="Ni X.B."/>
            <person name="Tian J.H."/>
            <person name="Sheng Y."/>
            <person name="Liu T."/>
            <person name="Pan Y.S."/>
            <person name="Xia L.Y."/>
            <person name="Li J."/>
            <person name="Zhao F."/>
            <person name="Cao W.C."/>
        </authorList>
    </citation>
    <scope>NUCLEOTIDE SEQUENCE [LARGE SCALE GENOMIC DNA]</scope>
    <source>
        <strain evidence="2">HaeL-2018</strain>
    </source>
</reference>
<evidence type="ECO:0000313" key="3">
    <source>
        <dbReference type="Proteomes" id="UP000821853"/>
    </source>
</evidence>
<proteinExistence type="predicted"/>
<accession>A0A9J6G7F0</accession>
<dbReference type="AlphaFoldDB" id="A0A9J6G7F0"/>
<dbReference type="InterPro" id="IPR048365">
    <property type="entry name" value="TNP-like_RNaseH_N"/>
</dbReference>
<dbReference type="EMBL" id="JABSTR010000005">
    <property type="protein sequence ID" value="KAH9371083.1"/>
    <property type="molecule type" value="Genomic_DNA"/>
</dbReference>
<dbReference type="Pfam" id="PF21787">
    <property type="entry name" value="TNP-like_RNaseH_N"/>
    <property type="match status" value="1"/>
</dbReference>
<dbReference type="OrthoDB" id="6431618at2759"/>
<feature type="domain" description="Transposable element P transposase-like RNase H" evidence="1">
    <location>
        <begin position="42"/>
        <end position="148"/>
    </location>
</feature>
<dbReference type="VEuPathDB" id="VectorBase:HLOH_049472"/>
<name>A0A9J6G7F0_HAELO</name>
<gene>
    <name evidence="2" type="ORF">HPB48_015683</name>
</gene>
<evidence type="ECO:0000313" key="2">
    <source>
        <dbReference type="EMBL" id="KAH9371083.1"/>
    </source>
</evidence>